<sequence length="85" mass="9872">MEVVEHGEVADIVIAHKDGLVRFGFEFFEIFCTDHGRRITVMNAESLSPEEEMVKDFLSIIHCFSSRLYGIRRYKKAEFVAMVRS</sequence>
<dbReference type="STRING" id="1121881.SAMN02745225_01571"/>
<dbReference type="OrthoDB" id="9814833at2"/>
<protein>
    <recommendedName>
        <fullName evidence="3">Resolvase, N terminal domain</fullName>
    </recommendedName>
</protein>
<proteinExistence type="predicted"/>
<evidence type="ECO:0000313" key="1">
    <source>
        <dbReference type="EMBL" id="SHE76830.1"/>
    </source>
</evidence>
<dbReference type="InterPro" id="IPR051491">
    <property type="entry name" value="Recombinase/Transposase-rel"/>
</dbReference>
<evidence type="ECO:0008006" key="3">
    <source>
        <dbReference type="Google" id="ProtNLM"/>
    </source>
</evidence>
<accession>A0A1M4W6Q4</accession>
<evidence type="ECO:0000313" key="2">
    <source>
        <dbReference type="Proteomes" id="UP000184295"/>
    </source>
</evidence>
<dbReference type="Proteomes" id="UP000184295">
    <property type="component" value="Unassembled WGS sequence"/>
</dbReference>
<dbReference type="PANTHER" id="PTHR36172">
    <property type="match status" value="1"/>
</dbReference>
<name>A0A1M4W6Q4_9ACTN</name>
<keyword evidence="2" id="KW-1185">Reference proteome</keyword>
<organism evidence="1 2">
    <name type="scientific">Ferrithrix thermotolerans DSM 19514</name>
    <dbReference type="NCBI Taxonomy" id="1121881"/>
    <lineage>
        <taxon>Bacteria</taxon>
        <taxon>Bacillati</taxon>
        <taxon>Actinomycetota</taxon>
        <taxon>Acidimicrobiia</taxon>
        <taxon>Acidimicrobiales</taxon>
        <taxon>Acidimicrobiaceae</taxon>
        <taxon>Ferrithrix</taxon>
    </lineage>
</organism>
<dbReference type="AlphaFoldDB" id="A0A1M4W6Q4"/>
<gene>
    <name evidence="1" type="ORF">SAMN02745225_01571</name>
</gene>
<dbReference type="RefSeq" id="WP_072790987.1">
    <property type="nucleotide sequence ID" value="NZ_FQUL01000022.1"/>
</dbReference>
<dbReference type="EMBL" id="FQUL01000022">
    <property type="protein sequence ID" value="SHE76830.1"/>
    <property type="molecule type" value="Genomic_DNA"/>
</dbReference>
<reference evidence="2" key="1">
    <citation type="submission" date="2016-11" db="EMBL/GenBank/DDBJ databases">
        <authorList>
            <person name="Varghese N."/>
            <person name="Submissions S."/>
        </authorList>
    </citation>
    <scope>NUCLEOTIDE SEQUENCE [LARGE SCALE GENOMIC DNA]</scope>
    <source>
        <strain evidence="2">DSM 19514</strain>
    </source>
</reference>
<dbReference type="Gene3D" id="1.10.287.2170">
    <property type="match status" value="1"/>
</dbReference>
<dbReference type="PANTHER" id="PTHR36172:SF1">
    <property type="entry name" value="RESOLVASE-RELATED"/>
    <property type="match status" value="1"/>
</dbReference>